<dbReference type="STRING" id="1798002.A2478_01535"/>
<protein>
    <recommendedName>
        <fullName evidence="2">YoaR-like putative peptidoglycan binding domain-containing protein</fullName>
    </recommendedName>
</protein>
<dbReference type="Gene3D" id="3.10.20.800">
    <property type="match status" value="1"/>
</dbReference>
<dbReference type="Pfam" id="PF04294">
    <property type="entry name" value="VanW"/>
    <property type="match status" value="1"/>
</dbReference>
<dbReference type="Proteomes" id="UP000179001">
    <property type="component" value="Unassembled WGS sequence"/>
</dbReference>
<gene>
    <name evidence="3" type="ORF">A2478_01535</name>
</gene>
<evidence type="ECO:0000313" key="3">
    <source>
        <dbReference type="EMBL" id="OGF33365.1"/>
    </source>
</evidence>
<evidence type="ECO:0000259" key="2">
    <source>
        <dbReference type="Pfam" id="PF12229"/>
    </source>
</evidence>
<keyword evidence="1" id="KW-0812">Transmembrane</keyword>
<proteinExistence type="predicted"/>
<evidence type="ECO:0000256" key="1">
    <source>
        <dbReference type="SAM" id="Phobius"/>
    </source>
</evidence>
<dbReference type="InterPro" id="IPR038054">
    <property type="entry name" value="LD_TPept-like_central_sf"/>
</dbReference>
<reference evidence="3 4" key="1">
    <citation type="journal article" date="2016" name="Nat. Commun.">
        <title>Thousands of microbial genomes shed light on interconnected biogeochemical processes in an aquifer system.</title>
        <authorList>
            <person name="Anantharaman K."/>
            <person name="Brown C.T."/>
            <person name="Hug L.A."/>
            <person name="Sharon I."/>
            <person name="Castelle C.J."/>
            <person name="Probst A.J."/>
            <person name="Thomas B.C."/>
            <person name="Singh A."/>
            <person name="Wilkins M.J."/>
            <person name="Karaoz U."/>
            <person name="Brodie E.L."/>
            <person name="Williams K.H."/>
            <person name="Hubbard S.S."/>
            <person name="Banfield J.F."/>
        </authorList>
    </citation>
    <scope>NUCLEOTIDE SEQUENCE [LARGE SCALE GENOMIC DNA]</scope>
</reference>
<feature type="domain" description="YoaR-like putative peptidoglycan binding" evidence="2">
    <location>
        <begin position="285"/>
        <end position="349"/>
    </location>
</feature>
<dbReference type="InterPro" id="IPR007391">
    <property type="entry name" value="Vancomycin_resist_VanW"/>
</dbReference>
<dbReference type="Pfam" id="PF12229">
    <property type="entry name" value="PG_binding_4"/>
    <property type="match status" value="2"/>
</dbReference>
<name>A0A1F5T316_9BACT</name>
<accession>A0A1F5T316</accession>
<dbReference type="PANTHER" id="PTHR35788:SF1">
    <property type="entry name" value="EXPORTED PROTEIN"/>
    <property type="match status" value="1"/>
</dbReference>
<organism evidence="3 4">
    <name type="scientific">Candidatus Falkowbacteria bacterium RIFOXYC2_FULL_36_12</name>
    <dbReference type="NCBI Taxonomy" id="1798002"/>
    <lineage>
        <taxon>Bacteria</taxon>
        <taxon>Candidatus Falkowiibacteriota</taxon>
    </lineage>
</organism>
<keyword evidence="1" id="KW-0472">Membrane</keyword>
<evidence type="ECO:0000313" key="4">
    <source>
        <dbReference type="Proteomes" id="UP000179001"/>
    </source>
</evidence>
<dbReference type="PANTHER" id="PTHR35788">
    <property type="entry name" value="EXPORTED PROTEIN-RELATED"/>
    <property type="match status" value="1"/>
</dbReference>
<comment type="caution">
    <text evidence="3">The sequence shown here is derived from an EMBL/GenBank/DDBJ whole genome shotgun (WGS) entry which is preliminary data.</text>
</comment>
<sequence>MKLKNNYMKKISINTLPKNLKYSLIILGVFLVILFIVNLGLIGLAHLYSGKIMSGVKVDDLNLSGMTPEQAEQIIGNKISKIYDSGLKFKYNEVEKDIPIIGENNLVIINVQKIIAEAYNTGRNGNIFIKNLDRLQLVLFGKTVQVNYELSKNKLQENLIYEFAGFASPAKNSEPIIQITNEKNKKYTLDFSEESAGTTFNFNKSFQEVEQQISQLENNPIQLVLISEEPTVTKAMAEKQEDEIRGLIDKFESLTFDFEDNKYEVLWKNFIYWIILTKQDDEALTTLNPEIISGQLEAFGQQIEKEPRNAKFQMKDGRVTEFEASETGVKILKDESIEKIKAEIFKNGNFEIEIVTEKTEPAISMDTINDYGIKELVGVGKSNFSGSPANRRHNIGVGAAALNGVLIAPGEEFSLVKALGNIDGSNGYLPELVIKGNKTIPEYGGGLCQVGTTIFRAALDTGVNITERKNHSYRVSYYEPAGTDATIYSPKPDFRFVNDTAKHILIQTKIEGNELIFEIYGTDDGRTVEQTYPQIFNITSPGPTKYIDSEDLAPGQTKCIESAHAGADAVFYRTITYATGEEKTETYRSHYVPWQQVCLRGVDPVAKEAEAKEKIAEQTPPTIE</sequence>
<dbReference type="AlphaFoldDB" id="A0A1F5T316"/>
<feature type="transmembrane region" description="Helical" evidence="1">
    <location>
        <begin position="20"/>
        <end position="48"/>
    </location>
</feature>
<feature type="domain" description="YoaR-like putative peptidoglycan binding" evidence="2">
    <location>
        <begin position="110"/>
        <end position="219"/>
    </location>
</feature>
<keyword evidence="1" id="KW-1133">Transmembrane helix</keyword>
<dbReference type="EMBL" id="MFGJ01000001">
    <property type="protein sequence ID" value="OGF33365.1"/>
    <property type="molecule type" value="Genomic_DNA"/>
</dbReference>
<dbReference type="InterPro" id="IPR052913">
    <property type="entry name" value="Glycopeptide_resist_protein"/>
</dbReference>
<dbReference type="InterPro" id="IPR022029">
    <property type="entry name" value="YoaR-like_PG-bd"/>
</dbReference>